<dbReference type="InterPro" id="IPR007111">
    <property type="entry name" value="NACHT_NTPase"/>
</dbReference>
<dbReference type="PANTHER" id="PTHR46844">
    <property type="entry name" value="SLR5058 PROTEIN"/>
    <property type="match status" value="1"/>
</dbReference>
<dbReference type="eggNOG" id="KOG4308">
    <property type="taxonomic scope" value="Eukaryota"/>
</dbReference>
<reference evidence="3" key="1">
    <citation type="journal article" date="2008" name="Nature">
        <title>The amphioxus genome and the evolution of the chordate karyotype.</title>
        <authorList>
            <consortium name="US DOE Joint Genome Institute (JGI-PGF)"/>
            <person name="Putnam N.H."/>
            <person name="Butts T."/>
            <person name="Ferrier D.E.K."/>
            <person name="Furlong R.F."/>
            <person name="Hellsten U."/>
            <person name="Kawashima T."/>
            <person name="Robinson-Rechavi M."/>
            <person name="Shoguchi E."/>
            <person name="Terry A."/>
            <person name="Yu J.-K."/>
            <person name="Benito-Gutierrez E.L."/>
            <person name="Dubchak I."/>
            <person name="Garcia-Fernandez J."/>
            <person name="Gibson-Brown J.J."/>
            <person name="Grigoriev I.V."/>
            <person name="Horton A.C."/>
            <person name="de Jong P.J."/>
            <person name="Jurka J."/>
            <person name="Kapitonov V.V."/>
            <person name="Kohara Y."/>
            <person name="Kuroki Y."/>
            <person name="Lindquist E."/>
            <person name="Lucas S."/>
            <person name="Osoegawa K."/>
            <person name="Pennacchio L.A."/>
            <person name="Salamov A.A."/>
            <person name="Satou Y."/>
            <person name="Sauka-Spengler T."/>
            <person name="Schmutz J."/>
            <person name="Shin-I T."/>
            <person name="Toyoda A."/>
            <person name="Bronner-Fraser M."/>
            <person name="Fujiyama A."/>
            <person name="Holland L.Z."/>
            <person name="Holland P.W.H."/>
            <person name="Satoh N."/>
            <person name="Rokhsar D.S."/>
        </authorList>
    </citation>
    <scope>NUCLEOTIDE SEQUENCE [LARGE SCALE GENOMIC DNA]</scope>
    <source>
        <strain evidence="3">S238N-H82</strain>
        <tissue evidence="3">Testes</tissue>
    </source>
</reference>
<accession>C3ZRP8</accession>
<gene>
    <name evidence="3" type="ORF">BRAFLDRAFT_99537</name>
</gene>
<dbReference type="Pfam" id="PF05729">
    <property type="entry name" value="NACHT"/>
    <property type="match status" value="1"/>
</dbReference>
<feature type="domain" description="NACHT" evidence="2">
    <location>
        <begin position="445"/>
        <end position="562"/>
    </location>
</feature>
<protein>
    <recommendedName>
        <fullName evidence="2">NACHT domain-containing protein</fullName>
    </recommendedName>
</protein>
<evidence type="ECO:0000256" key="1">
    <source>
        <dbReference type="SAM" id="MobiDB-lite"/>
    </source>
</evidence>
<dbReference type="EMBL" id="GG666666">
    <property type="protein sequence ID" value="EEN44848.1"/>
    <property type="molecule type" value="Genomic_DNA"/>
</dbReference>
<evidence type="ECO:0000313" key="3">
    <source>
        <dbReference type="EMBL" id="EEN44848.1"/>
    </source>
</evidence>
<dbReference type="Pfam" id="PF18738">
    <property type="entry name" value="HEPN_DZIP3"/>
    <property type="match status" value="1"/>
</dbReference>
<sequence>MALSKPSSPDPVYTTGTARGAKLAALLVDEGTALVRKIFEGEVQKMSPPSLRKQLKKHKKYLTGLWYLNPGQRKTLYPPSGDIPNTPHAFDINLLELLLKEIPWLELGKDAPYSAERDRLRRFRNANYGHRPSTGLSEEDFNRLWEELTEILIALGGDRDDISARLNQSIDPEQETMYFSLLEKQYKEDMELKEILLAQGESLKKGQEEVLDQGKSLLVGQETLLAQGVGLKVGQDQLLAQGANLTNQGDCLKRGQDHLSAQGESLKKGQETILAQGERQMKWQDRLLAQGESQIRRQEELLHQGENLEKGQETILAQGQSQKKGQEEILEELRKLPEKVHDAQSAGTDSGLPENSTSRTGLVGAPDDVIACLKDLYATEYAHVRPLPWCEDLNLHLGEVYTSLQLQQRDGRGNFKDTDSIVSLADIFNAMEGEDSQVNVRSNVRKVRVEGNPGIGKSCSCQKLAYDWSCGKLGRFKAVFFLEMRHLAGKVSDAIFEQLLPKDTKTTPDQLWTYIEENQDDVLFILDGLDELSQAAREVTDVVDLIQGKIIRNCHVLVTSRPHHCVKDLVKCHQFYKIVGYSRKNAIEFIYKYFAESPESAAKLVEQLNSYMNLPEVVISLSELLVNPLNNLLICVVWEDTNKQLPSSKAELYEMIVSSIAKRFCTKKTLPMEGDQLPTEIEETLRDLGKLSWEGLEQEQLQFNIAEITKTYERTADNMLNMGLLTRDYSFSRIKRTCYCSFLHKTFQEYMAARYISGLVTDKSNREVGMACIRSLFGLTKADMVTEGTNKEEAITCLRGLFGLRKAPDIDTKLILKCRRKHREIQNWLPLTLGEKAGPLFDMFAEELDKAQTDEDRAVLSFVCIVWLGKTCAGSYSCPVYQLPEYLAEAKCDK</sequence>
<dbReference type="SUPFAM" id="SSF52540">
    <property type="entry name" value="P-loop containing nucleoside triphosphate hydrolases"/>
    <property type="match status" value="1"/>
</dbReference>
<dbReference type="AlphaFoldDB" id="C3ZRP8"/>
<dbReference type="InterPro" id="IPR041249">
    <property type="entry name" value="HEPN_DZIP3"/>
</dbReference>
<organism>
    <name type="scientific">Branchiostoma floridae</name>
    <name type="common">Florida lancelet</name>
    <name type="synonym">Amphioxus</name>
    <dbReference type="NCBI Taxonomy" id="7739"/>
    <lineage>
        <taxon>Eukaryota</taxon>
        <taxon>Metazoa</taxon>
        <taxon>Chordata</taxon>
        <taxon>Cephalochordata</taxon>
        <taxon>Leptocardii</taxon>
        <taxon>Amphioxiformes</taxon>
        <taxon>Branchiostomatidae</taxon>
        <taxon>Branchiostoma</taxon>
    </lineage>
</organism>
<dbReference type="InterPro" id="IPR027417">
    <property type="entry name" value="P-loop_NTPase"/>
</dbReference>
<feature type="compositionally biased region" description="Polar residues" evidence="1">
    <location>
        <begin position="345"/>
        <end position="360"/>
    </location>
</feature>
<dbReference type="InParanoid" id="C3ZRP8"/>
<dbReference type="Gene3D" id="3.40.50.300">
    <property type="entry name" value="P-loop containing nucleotide triphosphate hydrolases"/>
    <property type="match status" value="1"/>
</dbReference>
<feature type="region of interest" description="Disordered" evidence="1">
    <location>
        <begin position="338"/>
        <end position="360"/>
    </location>
</feature>
<name>C3ZRP8_BRAFL</name>
<dbReference type="PANTHER" id="PTHR46844:SF1">
    <property type="entry name" value="SLR5058 PROTEIN"/>
    <property type="match status" value="1"/>
</dbReference>
<dbReference type="PROSITE" id="PS50837">
    <property type="entry name" value="NACHT"/>
    <property type="match status" value="1"/>
</dbReference>
<evidence type="ECO:0000259" key="2">
    <source>
        <dbReference type="PROSITE" id="PS50837"/>
    </source>
</evidence>
<proteinExistence type="predicted"/>